<dbReference type="Proteomes" id="UP000279422">
    <property type="component" value="Unassembled WGS sequence"/>
</dbReference>
<evidence type="ECO:0008006" key="3">
    <source>
        <dbReference type="Google" id="ProtNLM"/>
    </source>
</evidence>
<organism evidence="1 2">
    <name type="scientific">Aerophobetes bacterium</name>
    <dbReference type="NCBI Taxonomy" id="2030807"/>
    <lineage>
        <taxon>Bacteria</taxon>
        <taxon>Candidatus Aerophobota</taxon>
    </lineage>
</organism>
<dbReference type="Pfam" id="PF13412">
    <property type="entry name" value="HTH_24"/>
    <property type="match status" value="1"/>
</dbReference>
<protein>
    <recommendedName>
        <fullName evidence="3">Winged helix-turn-helix transcriptional regulator</fullName>
    </recommendedName>
</protein>
<dbReference type="SUPFAM" id="SSF46785">
    <property type="entry name" value="Winged helix' DNA-binding domain"/>
    <property type="match status" value="1"/>
</dbReference>
<dbReference type="InterPro" id="IPR036388">
    <property type="entry name" value="WH-like_DNA-bd_sf"/>
</dbReference>
<gene>
    <name evidence="1" type="ORF">DRJ00_08510</name>
</gene>
<evidence type="ECO:0000313" key="1">
    <source>
        <dbReference type="EMBL" id="RLE07220.1"/>
    </source>
</evidence>
<dbReference type="EMBL" id="QMPZ01000185">
    <property type="protein sequence ID" value="RLE07220.1"/>
    <property type="molecule type" value="Genomic_DNA"/>
</dbReference>
<sequence>MSSIEITERELKVIDEVSKDVNLTQRQISRRVGISLGMVNIILKKLAKKGYIKARQLNGKKIQYILTPKGFAEKARRSYRYLLRTISSIRQIKEEVQQIILKEYEKGQKSFIILGDGELADIVEMSLKDLRKEDLRYRRAAREEDIRDVHSTVLVAELNPDHRLRGKYIDILANITRSI</sequence>
<dbReference type="AlphaFoldDB" id="A0A497E3F4"/>
<reference evidence="1 2" key="1">
    <citation type="submission" date="2018-06" db="EMBL/GenBank/DDBJ databases">
        <title>Extensive metabolic versatility and redundancy in microbially diverse, dynamic hydrothermal sediments.</title>
        <authorList>
            <person name="Dombrowski N."/>
            <person name="Teske A."/>
            <person name="Baker B.J."/>
        </authorList>
    </citation>
    <scope>NUCLEOTIDE SEQUENCE [LARGE SCALE GENOMIC DNA]</scope>
    <source>
        <strain evidence="1">B47_G16</strain>
    </source>
</reference>
<name>A0A497E3F4_UNCAE</name>
<dbReference type="Gene3D" id="1.10.10.10">
    <property type="entry name" value="Winged helix-like DNA-binding domain superfamily/Winged helix DNA-binding domain"/>
    <property type="match status" value="1"/>
</dbReference>
<evidence type="ECO:0000313" key="2">
    <source>
        <dbReference type="Proteomes" id="UP000279422"/>
    </source>
</evidence>
<proteinExistence type="predicted"/>
<accession>A0A497E3F4</accession>
<dbReference type="InterPro" id="IPR036390">
    <property type="entry name" value="WH_DNA-bd_sf"/>
</dbReference>
<comment type="caution">
    <text evidence="1">The sequence shown here is derived from an EMBL/GenBank/DDBJ whole genome shotgun (WGS) entry which is preliminary data.</text>
</comment>